<sequence>MSNNTTSAYEEMLAQQVVCYGLPYGTFGLICWILSTVSSLLLYVNIPLFSPWKWRKPHQSQALWLALISSALTIGPTIHTCIQCKNYWPFTVIAIGQLSPWSFKIFNDGLASITKSEERNQDVFASNTKRNEPSEGRDLFYIIFGAILSCILGFSGWAGMTALYIGLIRVSHAVSKLIWAVYLTPIVFAAIAFCCCHFRGWALFAVIAYFSATTHILGSHLIFSEISGNWGGFPLTKLGLVSSFIFFIGKRLLYVHF</sequence>
<gene>
    <name evidence="2" type="ORF">F8M41_007891</name>
</gene>
<proteinExistence type="predicted"/>
<evidence type="ECO:0000313" key="3">
    <source>
        <dbReference type="Proteomes" id="UP000439903"/>
    </source>
</evidence>
<protein>
    <submittedName>
        <fullName evidence="2">Uncharacterized protein</fullName>
    </submittedName>
</protein>
<dbReference type="EMBL" id="WTPW01000182">
    <property type="protein sequence ID" value="KAF0538381.1"/>
    <property type="molecule type" value="Genomic_DNA"/>
</dbReference>
<feature type="transmembrane region" description="Helical" evidence="1">
    <location>
        <begin position="235"/>
        <end position="253"/>
    </location>
</feature>
<keyword evidence="3" id="KW-1185">Reference proteome</keyword>
<reference evidence="2 3" key="1">
    <citation type="journal article" date="2019" name="Environ. Microbiol.">
        <title>At the nexus of three kingdoms: the genome of the mycorrhizal fungus Gigaspora margarita provides insights into plant, endobacterial and fungal interactions.</title>
        <authorList>
            <person name="Venice F."/>
            <person name="Ghignone S."/>
            <person name="Salvioli di Fossalunga A."/>
            <person name="Amselem J."/>
            <person name="Novero M."/>
            <person name="Xianan X."/>
            <person name="Sedzielewska Toro K."/>
            <person name="Morin E."/>
            <person name="Lipzen A."/>
            <person name="Grigoriev I.V."/>
            <person name="Henrissat B."/>
            <person name="Martin F.M."/>
            <person name="Bonfante P."/>
        </authorList>
    </citation>
    <scope>NUCLEOTIDE SEQUENCE [LARGE SCALE GENOMIC DNA]</scope>
    <source>
        <strain evidence="2 3">BEG34</strain>
    </source>
</reference>
<accession>A0A8H4AVX8</accession>
<evidence type="ECO:0000256" key="1">
    <source>
        <dbReference type="SAM" id="Phobius"/>
    </source>
</evidence>
<feature type="transmembrane region" description="Helical" evidence="1">
    <location>
        <begin position="139"/>
        <end position="165"/>
    </location>
</feature>
<feature type="transmembrane region" description="Helical" evidence="1">
    <location>
        <begin position="20"/>
        <end position="46"/>
    </location>
</feature>
<evidence type="ECO:0000313" key="2">
    <source>
        <dbReference type="EMBL" id="KAF0538381.1"/>
    </source>
</evidence>
<dbReference type="Proteomes" id="UP000439903">
    <property type="component" value="Unassembled WGS sequence"/>
</dbReference>
<keyword evidence="1" id="KW-0812">Transmembrane</keyword>
<dbReference type="OrthoDB" id="2396694at2759"/>
<feature type="transmembrane region" description="Helical" evidence="1">
    <location>
        <begin position="203"/>
        <end position="223"/>
    </location>
</feature>
<keyword evidence="1" id="KW-1133">Transmembrane helix</keyword>
<name>A0A8H4AVX8_GIGMA</name>
<feature type="transmembrane region" description="Helical" evidence="1">
    <location>
        <begin position="177"/>
        <end position="196"/>
    </location>
</feature>
<comment type="caution">
    <text evidence="2">The sequence shown here is derived from an EMBL/GenBank/DDBJ whole genome shotgun (WGS) entry which is preliminary data.</text>
</comment>
<dbReference type="AlphaFoldDB" id="A0A8H4AVX8"/>
<organism evidence="2 3">
    <name type="scientific">Gigaspora margarita</name>
    <dbReference type="NCBI Taxonomy" id="4874"/>
    <lineage>
        <taxon>Eukaryota</taxon>
        <taxon>Fungi</taxon>
        <taxon>Fungi incertae sedis</taxon>
        <taxon>Mucoromycota</taxon>
        <taxon>Glomeromycotina</taxon>
        <taxon>Glomeromycetes</taxon>
        <taxon>Diversisporales</taxon>
        <taxon>Gigasporaceae</taxon>
        <taxon>Gigaspora</taxon>
    </lineage>
</organism>
<keyword evidence="1" id="KW-0472">Membrane</keyword>